<evidence type="ECO:0000256" key="6">
    <source>
        <dbReference type="SAM" id="Phobius"/>
    </source>
</evidence>
<dbReference type="PANTHER" id="PTHR31040">
    <property type="entry name" value="NURIM"/>
    <property type="match status" value="1"/>
</dbReference>
<gene>
    <name evidence="7" type="ORF">DXV75_05360</name>
</gene>
<evidence type="ECO:0000256" key="5">
    <source>
        <dbReference type="ARBA" id="ARBA00023136"/>
    </source>
</evidence>
<protein>
    <submittedName>
        <fullName evidence="7">Isoprenylcysteine carboxylmethyltransferase family protein</fullName>
    </submittedName>
</protein>
<comment type="subcellular location">
    <subcellularLocation>
        <location evidence="1">Membrane</location>
        <topology evidence="1">Multi-pass membrane protein</topology>
    </subcellularLocation>
</comment>
<reference evidence="8" key="1">
    <citation type="submission" date="2018-08" db="EMBL/GenBank/DDBJ databases">
        <authorList>
            <person name="Zhang J."/>
            <person name="Du Z.-J."/>
        </authorList>
    </citation>
    <scope>NUCLEOTIDE SEQUENCE [LARGE SCALE GENOMIC DNA]</scope>
    <source>
        <strain evidence="8">KCTC 52655</strain>
    </source>
</reference>
<evidence type="ECO:0000313" key="8">
    <source>
        <dbReference type="Proteomes" id="UP000256561"/>
    </source>
</evidence>
<evidence type="ECO:0000256" key="3">
    <source>
        <dbReference type="ARBA" id="ARBA00022692"/>
    </source>
</evidence>
<feature type="transmembrane region" description="Helical" evidence="6">
    <location>
        <begin position="189"/>
        <end position="219"/>
    </location>
</feature>
<dbReference type="InterPro" id="IPR033580">
    <property type="entry name" value="Nurim-like"/>
</dbReference>
<dbReference type="Gene3D" id="1.20.120.1630">
    <property type="match status" value="1"/>
</dbReference>
<feature type="transmembrane region" description="Helical" evidence="6">
    <location>
        <begin position="12"/>
        <end position="36"/>
    </location>
</feature>
<keyword evidence="7" id="KW-0808">Transferase</keyword>
<keyword evidence="8" id="KW-1185">Reference proteome</keyword>
<dbReference type="GO" id="GO:0032259">
    <property type="term" value="P:methylation"/>
    <property type="evidence" value="ECO:0007669"/>
    <property type="project" value="UniProtKB-KW"/>
</dbReference>
<keyword evidence="7" id="KW-0489">Methyltransferase</keyword>
<dbReference type="Proteomes" id="UP000256561">
    <property type="component" value="Unassembled WGS sequence"/>
</dbReference>
<feature type="transmembrane region" description="Helical" evidence="6">
    <location>
        <begin position="93"/>
        <end position="114"/>
    </location>
</feature>
<keyword evidence="5 6" id="KW-0472">Membrane</keyword>
<comment type="similarity">
    <text evidence="2">Belongs to the nurim family.</text>
</comment>
<proteinExistence type="inferred from homology"/>
<dbReference type="AlphaFoldDB" id="A0A3D8MB73"/>
<dbReference type="GO" id="GO:0016020">
    <property type="term" value="C:membrane"/>
    <property type="evidence" value="ECO:0007669"/>
    <property type="project" value="UniProtKB-SubCell"/>
</dbReference>
<keyword evidence="3 6" id="KW-0812">Transmembrane</keyword>
<comment type="caution">
    <text evidence="7">The sequence shown here is derived from an EMBL/GenBank/DDBJ whole genome shotgun (WGS) entry which is preliminary data.</text>
</comment>
<dbReference type="RefSeq" id="WP_115592359.1">
    <property type="nucleotide sequence ID" value="NZ_QRHA01000003.1"/>
</dbReference>
<dbReference type="PANTHER" id="PTHR31040:SF1">
    <property type="entry name" value="NURIM"/>
    <property type="match status" value="1"/>
</dbReference>
<evidence type="ECO:0000313" key="7">
    <source>
        <dbReference type="EMBL" id="RDV27457.1"/>
    </source>
</evidence>
<evidence type="ECO:0000256" key="2">
    <source>
        <dbReference type="ARBA" id="ARBA00010631"/>
    </source>
</evidence>
<keyword evidence="4 6" id="KW-1133">Transmembrane helix</keyword>
<dbReference type="EMBL" id="QRHA01000003">
    <property type="protein sequence ID" value="RDV27457.1"/>
    <property type="molecule type" value="Genomic_DNA"/>
</dbReference>
<dbReference type="GO" id="GO:0008168">
    <property type="term" value="F:methyltransferase activity"/>
    <property type="evidence" value="ECO:0007669"/>
    <property type="project" value="UniProtKB-KW"/>
</dbReference>
<evidence type="ECO:0000256" key="4">
    <source>
        <dbReference type="ARBA" id="ARBA00022989"/>
    </source>
</evidence>
<feature type="transmembrane region" description="Helical" evidence="6">
    <location>
        <begin position="48"/>
        <end position="72"/>
    </location>
</feature>
<dbReference type="OrthoDB" id="9789029at2"/>
<evidence type="ECO:0000256" key="1">
    <source>
        <dbReference type="ARBA" id="ARBA00004141"/>
    </source>
</evidence>
<feature type="transmembrane region" description="Helical" evidence="6">
    <location>
        <begin position="134"/>
        <end position="158"/>
    </location>
</feature>
<sequence>MKTVHFAISTVIYLIFWCVFSYLLVFIGGSMISLYVELPEFVKTVDAGPVMFAIPGIPEGLANALLVLAFGVQHSVMARGKFKLWLTQFVPQALERSVFVLATCVVLIWLYLAWQPMEYQVWFVSGVWSGLLQLAFAAGAGLVLWATFMISHGQLFGISQTWHAMRGMKEPDIPFITPSLYKVSRHPMYLGILFVLWATPVMTLGHLIASSLLSFYVFIGIGYEERDLLARFGKRYYVYMQHVPQILPIGFRKAPNNPAKQAAFPAEGNQK</sequence>
<organism evidence="7 8">
    <name type="scientific">Alteromonas aestuariivivens</name>
    <dbReference type="NCBI Taxonomy" id="1938339"/>
    <lineage>
        <taxon>Bacteria</taxon>
        <taxon>Pseudomonadati</taxon>
        <taxon>Pseudomonadota</taxon>
        <taxon>Gammaproteobacteria</taxon>
        <taxon>Alteromonadales</taxon>
        <taxon>Alteromonadaceae</taxon>
        <taxon>Alteromonas/Salinimonas group</taxon>
        <taxon>Alteromonas</taxon>
    </lineage>
</organism>
<accession>A0A3D8MB73</accession>
<name>A0A3D8MB73_9ALTE</name>